<evidence type="ECO:0000259" key="1">
    <source>
        <dbReference type="PROSITE" id="PS50011"/>
    </source>
</evidence>
<proteinExistence type="predicted"/>
<dbReference type="EMBL" id="JASCZI010181602">
    <property type="protein sequence ID" value="MED6184823.1"/>
    <property type="molecule type" value="Genomic_DNA"/>
</dbReference>
<evidence type="ECO:0000313" key="2">
    <source>
        <dbReference type="EMBL" id="MED6184823.1"/>
    </source>
</evidence>
<organism evidence="2 3">
    <name type="scientific">Stylosanthes scabra</name>
    <dbReference type="NCBI Taxonomy" id="79078"/>
    <lineage>
        <taxon>Eukaryota</taxon>
        <taxon>Viridiplantae</taxon>
        <taxon>Streptophyta</taxon>
        <taxon>Embryophyta</taxon>
        <taxon>Tracheophyta</taxon>
        <taxon>Spermatophyta</taxon>
        <taxon>Magnoliopsida</taxon>
        <taxon>eudicotyledons</taxon>
        <taxon>Gunneridae</taxon>
        <taxon>Pentapetalae</taxon>
        <taxon>rosids</taxon>
        <taxon>fabids</taxon>
        <taxon>Fabales</taxon>
        <taxon>Fabaceae</taxon>
        <taxon>Papilionoideae</taxon>
        <taxon>50 kb inversion clade</taxon>
        <taxon>dalbergioids sensu lato</taxon>
        <taxon>Dalbergieae</taxon>
        <taxon>Pterocarpus clade</taxon>
        <taxon>Stylosanthes</taxon>
    </lineage>
</organism>
<name>A0ABU6WKK3_9FABA</name>
<dbReference type="PROSITE" id="PS50011">
    <property type="entry name" value="PROTEIN_KINASE_DOM"/>
    <property type="match status" value="1"/>
</dbReference>
<dbReference type="InterPro" id="IPR046958">
    <property type="entry name" value="RBK1/2/STUNTED"/>
</dbReference>
<accession>A0ABU6WKK3</accession>
<gene>
    <name evidence="2" type="primary">RBK2_3</name>
    <name evidence="2" type="ORF">PIB30_051188</name>
</gene>
<dbReference type="Pfam" id="PF00069">
    <property type="entry name" value="Pkinase"/>
    <property type="match status" value="1"/>
</dbReference>
<dbReference type="PROSITE" id="PS00108">
    <property type="entry name" value="PROTEIN_KINASE_ST"/>
    <property type="match status" value="1"/>
</dbReference>
<protein>
    <submittedName>
        <fullName evidence="2">Receptor-like cytosolic serine/threonine-protein kinase rbk2</fullName>
        <ecNumber evidence="2">2.7.11.1</ecNumber>
    </submittedName>
</protein>
<dbReference type="InterPro" id="IPR008271">
    <property type="entry name" value="Ser/Thr_kinase_AS"/>
</dbReference>
<dbReference type="GO" id="GO:0004674">
    <property type="term" value="F:protein serine/threonine kinase activity"/>
    <property type="evidence" value="ECO:0007669"/>
    <property type="project" value="UniProtKB-EC"/>
</dbReference>
<sequence>MLSTRGSVASLLHGSKRRIIHHDIKASNILLTEDFEPQISDFGLAKWLPSQWSHHSIGPIEETFGHLAHQNTIFLALWMRRQMYLICIWCVLA</sequence>
<dbReference type="InterPro" id="IPR011009">
    <property type="entry name" value="Kinase-like_dom_sf"/>
</dbReference>
<comment type="caution">
    <text evidence="2">The sequence shown here is derived from an EMBL/GenBank/DDBJ whole genome shotgun (WGS) entry which is preliminary data.</text>
</comment>
<dbReference type="InterPro" id="IPR000719">
    <property type="entry name" value="Prot_kinase_dom"/>
</dbReference>
<reference evidence="2 3" key="1">
    <citation type="journal article" date="2023" name="Plants (Basel)">
        <title>Bridging the Gap: Combining Genomics and Transcriptomics Approaches to Understand Stylosanthes scabra, an Orphan Legume from the Brazilian Caatinga.</title>
        <authorList>
            <person name="Ferreira-Neto J.R.C."/>
            <person name="da Silva M.D."/>
            <person name="Binneck E."/>
            <person name="de Melo N.F."/>
            <person name="da Silva R.H."/>
            <person name="de Melo A.L.T.M."/>
            <person name="Pandolfi V."/>
            <person name="Bustamante F.O."/>
            <person name="Brasileiro-Vidal A.C."/>
            <person name="Benko-Iseppon A.M."/>
        </authorList>
    </citation>
    <scope>NUCLEOTIDE SEQUENCE [LARGE SCALE GENOMIC DNA]</scope>
    <source>
        <tissue evidence="2">Leaves</tissue>
    </source>
</reference>
<dbReference type="PANTHER" id="PTHR47987:SF20">
    <property type="entry name" value="OS04G0654600 PROTEIN"/>
    <property type="match status" value="1"/>
</dbReference>
<feature type="domain" description="Protein kinase" evidence="1">
    <location>
        <begin position="1"/>
        <end position="93"/>
    </location>
</feature>
<dbReference type="EC" id="2.7.11.1" evidence="2"/>
<keyword evidence="3" id="KW-1185">Reference proteome</keyword>
<evidence type="ECO:0000313" key="3">
    <source>
        <dbReference type="Proteomes" id="UP001341840"/>
    </source>
</evidence>
<dbReference type="Proteomes" id="UP001341840">
    <property type="component" value="Unassembled WGS sequence"/>
</dbReference>
<dbReference type="SUPFAM" id="SSF56112">
    <property type="entry name" value="Protein kinase-like (PK-like)"/>
    <property type="match status" value="1"/>
</dbReference>
<dbReference type="Gene3D" id="1.10.510.10">
    <property type="entry name" value="Transferase(Phosphotransferase) domain 1"/>
    <property type="match status" value="1"/>
</dbReference>
<keyword evidence="2" id="KW-0808">Transferase</keyword>
<dbReference type="PANTHER" id="PTHR47987">
    <property type="entry name" value="OS08G0249100 PROTEIN"/>
    <property type="match status" value="1"/>
</dbReference>